<evidence type="ECO:0000313" key="3">
    <source>
        <dbReference type="EMBL" id="QOW19183.1"/>
    </source>
</evidence>
<organism evidence="3 4">
    <name type="scientific">Novilysobacter ciconiae</name>
    <dbReference type="NCBI Taxonomy" id="2781022"/>
    <lineage>
        <taxon>Bacteria</taxon>
        <taxon>Pseudomonadati</taxon>
        <taxon>Pseudomonadota</taxon>
        <taxon>Gammaproteobacteria</taxon>
        <taxon>Lysobacterales</taxon>
        <taxon>Lysobacteraceae</taxon>
        <taxon>Novilysobacter</taxon>
    </lineage>
</organism>
<accession>A0A7S6UF85</accession>
<dbReference type="EMBL" id="CP063656">
    <property type="protein sequence ID" value="QOW19183.1"/>
    <property type="molecule type" value="Genomic_DNA"/>
</dbReference>
<gene>
    <name evidence="3" type="ORF">INQ41_11155</name>
</gene>
<dbReference type="InterPro" id="IPR025511">
    <property type="entry name" value="DUF4398"/>
</dbReference>
<reference evidence="3 4" key="1">
    <citation type="submission" date="2020-10" db="EMBL/GenBank/DDBJ databases">
        <title>complete genome sequencing of Lysobacter sp. H21R20.</title>
        <authorList>
            <person name="Bae J.-W."/>
            <person name="Lee S.-Y."/>
        </authorList>
    </citation>
    <scope>NUCLEOTIDE SEQUENCE [LARGE SCALE GENOMIC DNA]</scope>
    <source>
        <strain evidence="3 4">H21R20</strain>
    </source>
</reference>
<name>A0A7S6UF85_9GAMM</name>
<feature type="domain" description="DUF4398" evidence="2">
    <location>
        <begin position="33"/>
        <end position="108"/>
    </location>
</feature>
<feature type="chain" id="PRO_5032337933" evidence="1">
    <location>
        <begin position="26"/>
        <end position="126"/>
    </location>
</feature>
<sequence length="126" mass="13219">MHPSFAQFRHLLACTVLACVLGACATLPPPTSELADARQAVSRATDLDADQYASQPLASARDALGRAQAAMAEGRNDAARALANAASADADLAIALSAKAKTSAELAQRRSEVRELRDRFEGGNIR</sequence>
<keyword evidence="4" id="KW-1185">Reference proteome</keyword>
<proteinExistence type="predicted"/>
<dbReference type="KEGG" id="lcic:INQ41_11155"/>
<evidence type="ECO:0000259" key="2">
    <source>
        <dbReference type="Pfam" id="PF14346"/>
    </source>
</evidence>
<evidence type="ECO:0000313" key="4">
    <source>
        <dbReference type="Proteomes" id="UP000594059"/>
    </source>
</evidence>
<evidence type="ECO:0000256" key="1">
    <source>
        <dbReference type="SAM" id="SignalP"/>
    </source>
</evidence>
<dbReference type="Proteomes" id="UP000594059">
    <property type="component" value="Chromosome"/>
</dbReference>
<protein>
    <submittedName>
        <fullName evidence="3">DUF4398 domain-containing protein</fullName>
    </submittedName>
</protein>
<dbReference type="Pfam" id="PF14346">
    <property type="entry name" value="DUF4398"/>
    <property type="match status" value="1"/>
</dbReference>
<dbReference type="AlphaFoldDB" id="A0A7S6UF85"/>
<dbReference type="Gene3D" id="1.20.1270.390">
    <property type="match status" value="1"/>
</dbReference>
<feature type="signal peptide" evidence="1">
    <location>
        <begin position="1"/>
        <end position="25"/>
    </location>
</feature>
<keyword evidence="1" id="KW-0732">Signal</keyword>